<keyword evidence="19" id="KW-0961">Cell wall biogenesis/degradation</keyword>
<evidence type="ECO:0000256" key="17">
    <source>
        <dbReference type="ARBA" id="ARBA00023268"/>
    </source>
</evidence>
<dbReference type="InterPro" id="IPR029044">
    <property type="entry name" value="Nucleotide-diphossugar_trans"/>
</dbReference>
<dbReference type="InterPro" id="IPR036259">
    <property type="entry name" value="MFS_trans_sf"/>
</dbReference>
<proteinExistence type="inferred from homology"/>
<evidence type="ECO:0000256" key="15">
    <source>
        <dbReference type="ARBA" id="ARBA00022989"/>
    </source>
</evidence>
<dbReference type="NCBIfam" id="TIGR01173">
    <property type="entry name" value="glmU"/>
    <property type="match status" value="1"/>
</dbReference>
<dbReference type="SUPFAM" id="SSF51161">
    <property type="entry name" value="Trimeric LpxA-like enzymes"/>
    <property type="match status" value="1"/>
</dbReference>
<keyword evidence="11" id="KW-0677">Repeat</keyword>
<dbReference type="Pfam" id="PF12804">
    <property type="entry name" value="NTP_transf_3"/>
    <property type="match status" value="1"/>
</dbReference>
<keyword evidence="13" id="KW-0133">Cell shape</keyword>
<dbReference type="InterPro" id="IPR018357">
    <property type="entry name" value="Hexapep_transf_CS"/>
</dbReference>
<keyword evidence="17" id="KW-0511">Multifunctional enzyme</keyword>
<evidence type="ECO:0000256" key="21">
    <source>
        <dbReference type="ARBA" id="ARBA00048493"/>
    </source>
</evidence>
<evidence type="ECO:0000256" key="20">
    <source>
        <dbReference type="ARBA" id="ARBA00048247"/>
    </source>
</evidence>
<accession>A0A6A6K082</accession>
<evidence type="ECO:0000256" key="6">
    <source>
        <dbReference type="ARBA" id="ARBA00022490"/>
    </source>
</evidence>
<keyword evidence="25" id="KW-1185">Reference proteome</keyword>
<keyword evidence="8 22" id="KW-0812">Transmembrane</keyword>
<dbReference type="CDD" id="cd03353">
    <property type="entry name" value="LbH_GlmU_C"/>
    <property type="match status" value="1"/>
</dbReference>
<comment type="subcellular location">
    <subcellularLocation>
        <location evidence="3">Cytoplasm</location>
    </subcellularLocation>
    <subcellularLocation>
        <location evidence="2">Membrane</location>
        <topology evidence="2">Multi-pass membrane protein</topology>
    </subcellularLocation>
</comment>
<dbReference type="EMBL" id="JAAGAX010000511">
    <property type="protein sequence ID" value="KAF2282212.1"/>
    <property type="molecule type" value="Genomic_DNA"/>
</dbReference>
<protein>
    <recommendedName>
        <fullName evidence="23">Major facilitator superfamily (MFS) profile domain-containing protein</fullName>
    </recommendedName>
</protein>
<keyword evidence="10" id="KW-0479">Metal-binding</keyword>
<dbReference type="GO" id="GO:0016020">
    <property type="term" value="C:membrane"/>
    <property type="evidence" value="ECO:0007669"/>
    <property type="project" value="UniProtKB-SubCell"/>
</dbReference>
<keyword evidence="18" id="KW-0012">Acyltransferase</keyword>
<dbReference type="PROSITE" id="PS00101">
    <property type="entry name" value="HEXAPEP_TRANSFERASES"/>
    <property type="match status" value="1"/>
</dbReference>
<keyword evidence="6" id="KW-0963">Cytoplasm</keyword>
<comment type="similarity">
    <text evidence="5">In the N-terminal section; belongs to the N-acetylglucosamine-1-phosphate uridyltransferase family.</text>
</comment>
<keyword evidence="15 22" id="KW-1133">Transmembrane helix</keyword>
<dbReference type="SUPFAM" id="SSF103473">
    <property type="entry name" value="MFS general substrate transporter"/>
    <property type="match status" value="1"/>
</dbReference>
<keyword evidence="12" id="KW-0460">Magnesium</keyword>
<comment type="caution">
    <text evidence="24">The sequence shown here is derived from an EMBL/GenBank/DDBJ whole genome shotgun (WGS) entry which is preliminary data.</text>
</comment>
<comment type="similarity">
    <text evidence="4">In the C-terminal section; belongs to the transferase hexapeptide repeat family.</text>
</comment>
<dbReference type="GO" id="GO:0000287">
    <property type="term" value="F:magnesium ion binding"/>
    <property type="evidence" value="ECO:0007669"/>
    <property type="project" value="InterPro"/>
</dbReference>
<reference evidence="24 25" key="1">
    <citation type="journal article" date="2020" name="Mol. Plant">
        <title>The Chromosome-Based Rubber Tree Genome Provides New Insights into Spurge Genome Evolution and Rubber Biosynthesis.</title>
        <authorList>
            <person name="Liu J."/>
            <person name="Shi C."/>
            <person name="Shi C.C."/>
            <person name="Li W."/>
            <person name="Zhang Q.J."/>
            <person name="Zhang Y."/>
            <person name="Li K."/>
            <person name="Lu H.F."/>
            <person name="Shi C."/>
            <person name="Zhu S.T."/>
            <person name="Xiao Z.Y."/>
            <person name="Nan H."/>
            <person name="Yue Y."/>
            <person name="Zhu X.G."/>
            <person name="Wu Y."/>
            <person name="Hong X.N."/>
            <person name="Fan G.Y."/>
            <person name="Tong Y."/>
            <person name="Zhang D."/>
            <person name="Mao C.L."/>
            <person name="Liu Y.L."/>
            <person name="Hao S.J."/>
            <person name="Liu W.Q."/>
            <person name="Lv M.Q."/>
            <person name="Zhang H.B."/>
            <person name="Liu Y."/>
            <person name="Hu-Tang G.R."/>
            <person name="Wang J.P."/>
            <person name="Wang J.H."/>
            <person name="Sun Y.H."/>
            <person name="Ni S.B."/>
            <person name="Chen W.B."/>
            <person name="Zhang X.C."/>
            <person name="Jiao Y.N."/>
            <person name="Eichler E.E."/>
            <person name="Li G.H."/>
            <person name="Liu X."/>
            <person name="Gao L.Z."/>
        </authorList>
    </citation>
    <scope>NUCLEOTIDE SEQUENCE [LARGE SCALE GENOMIC DNA]</scope>
    <source>
        <strain evidence="25">cv. GT1</strain>
        <tissue evidence="24">Leaf</tissue>
    </source>
</reference>
<name>A0A6A6K082_HEVBR</name>
<dbReference type="InterPro" id="IPR011004">
    <property type="entry name" value="Trimer_LpxA-like_sf"/>
</dbReference>
<evidence type="ECO:0000256" key="9">
    <source>
        <dbReference type="ARBA" id="ARBA00022695"/>
    </source>
</evidence>
<evidence type="ECO:0000313" key="25">
    <source>
        <dbReference type="Proteomes" id="UP000467840"/>
    </source>
</evidence>
<dbReference type="Pfam" id="PF00083">
    <property type="entry name" value="Sugar_tr"/>
    <property type="match status" value="1"/>
</dbReference>
<organism evidence="24 25">
    <name type="scientific">Hevea brasiliensis</name>
    <name type="common">Para rubber tree</name>
    <name type="synonym">Siphonia brasiliensis</name>
    <dbReference type="NCBI Taxonomy" id="3981"/>
    <lineage>
        <taxon>Eukaryota</taxon>
        <taxon>Viridiplantae</taxon>
        <taxon>Streptophyta</taxon>
        <taxon>Embryophyta</taxon>
        <taxon>Tracheophyta</taxon>
        <taxon>Spermatophyta</taxon>
        <taxon>Magnoliopsida</taxon>
        <taxon>eudicotyledons</taxon>
        <taxon>Gunneridae</taxon>
        <taxon>Pentapetalae</taxon>
        <taxon>rosids</taxon>
        <taxon>fabids</taxon>
        <taxon>Malpighiales</taxon>
        <taxon>Euphorbiaceae</taxon>
        <taxon>Crotonoideae</taxon>
        <taxon>Micrandreae</taxon>
        <taxon>Hevea</taxon>
    </lineage>
</organism>
<comment type="catalytic activity">
    <reaction evidence="20">
        <text>alpha-D-glucosamine 1-phosphate + acetyl-CoA = N-acetyl-alpha-D-glucosamine 1-phosphate + CoA + H(+)</text>
        <dbReference type="Rhea" id="RHEA:13725"/>
        <dbReference type="ChEBI" id="CHEBI:15378"/>
        <dbReference type="ChEBI" id="CHEBI:57287"/>
        <dbReference type="ChEBI" id="CHEBI:57288"/>
        <dbReference type="ChEBI" id="CHEBI:57776"/>
        <dbReference type="ChEBI" id="CHEBI:58516"/>
        <dbReference type="EC" id="2.3.1.157"/>
    </reaction>
</comment>
<comment type="catalytic activity">
    <reaction evidence="21">
        <text>N-acetyl-alpha-D-glucosamine 1-phosphate + UTP + H(+) = UDP-N-acetyl-alpha-D-glucosamine + diphosphate</text>
        <dbReference type="Rhea" id="RHEA:13509"/>
        <dbReference type="ChEBI" id="CHEBI:15378"/>
        <dbReference type="ChEBI" id="CHEBI:33019"/>
        <dbReference type="ChEBI" id="CHEBI:46398"/>
        <dbReference type="ChEBI" id="CHEBI:57705"/>
        <dbReference type="ChEBI" id="CHEBI:57776"/>
        <dbReference type="EC" id="2.7.7.23"/>
    </reaction>
</comment>
<comment type="cofactor">
    <cofactor evidence="1">
        <name>Mg(2+)</name>
        <dbReference type="ChEBI" id="CHEBI:18420"/>
    </cofactor>
</comment>
<evidence type="ECO:0000256" key="3">
    <source>
        <dbReference type="ARBA" id="ARBA00004496"/>
    </source>
</evidence>
<dbReference type="GO" id="GO:0008360">
    <property type="term" value="P:regulation of cell shape"/>
    <property type="evidence" value="ECO:0007669"/>
    <property type="project" value="UniProtKB-KW"/>
</dbReference>
<evidence type="ECO:0000256" key="13">
    <source>
        <dbReference type="ARBA" id="ARBA00022960"/>
    </source>
</evidence>
<evidence type="ECO:0000259" key="23">
    <source>
        <dbReference type="PROSITE" id="PS50850"/>
    </source>
</evidence>
<feature type="domain" description="Major facilitator superfamily (MFS) profile" evidence="23">
    <location>
        <begin position="513"/>
        <end position="689"/>
    </location>
</feature>
<dbReference type="Proteomes" id="UP000467840">
    <property type="component" value="Unassembled WGS sequence"/>
</dbReference>
<dbReference type="InterPro" id="IPR020846">
    <property type="entry name" value="MFS_dom"/>
</dbReference>
<dbReference type="GO" id="GO:0019134">
    <property type="term" value="F:glucosamine-1-phosphate N-acetyltransferase activity"/>
    <property type="evidence" value="ECO:0007669"/>
    <property type="project" value="UniProtKB-EC"/>
</dbReference>
<evidence type="ECO:0000256" key="10">
    <source>
        <dbReference type="ARBA" id="ARBA00022723"/>
    </source>
</evidence>
<dbReference type="PANTHER" id="PTHR43584">
    <property type="entry name" value="NUCLEOTIDYL TRANSFERASE"/>
    <property type="match status" value="1"/>
</dbReference>
<dbReference type="GO" id="GO:0005737">
    <property type="term" value="C:cytoplasm"/>
    <property type="evidence" value="ECO:0007669"/>
    <property type="project" value="UniProtKB-SubCell"/>
</dbReference>
<dbReference type="Pfam" id="PF14602">
    <property type="entry name" value="Hexapep_2"/>
    <property type="match status" value="1"/>
</dbReference>
<dbReference type="GO" id="GO:0022857">
    <property type="term" value="F:transmembrane transporter activity"/>
    <property type="evidence" value="ECO:0007669"/>
    <property type="project" value="InterPro"/>
</dbReference>
<evidence type="ECO:0000256" key="8">
    <source>
        <dbReference type="ARBA" id="ARBA00022692"/>
    </source>
</evidence>
<evidence type="ECO:0000256" key="11">
    <source>
        <dbReference type="ARBA" id="ARBA00022737"/>
    </source>
</evidence>
<dbReference type="InterPro" id="IPR005882">
    <property type="entry name" value="Bifunctional_GlmU"/>
</dbReference>
<sequence>MNPEVPSMSYKLEVMDIVILAAGRGSRMCSTTPKVLHKLGNAPIVEHVLRLASELHYHHTVIVTSAAVHDSITVLARKHNLHFSVVPQGGVAGTGGAVSSALQALKARPEGVILILYGDTPLLDKATICHVLDKLSNGAEIVFVAFKSSDNQYGKMVLDSTGSVLNITYRCDTNDLAVSGVVAGYRQVISELLSGLSFRGGELYLTDIVQSAAEKNIKVGYVVADECKAMGINTRADLAAAEACFQRIKRDNFLQSGVTLTSPDQVFFSIDTQITKDVVVHPYVVFGKGVTVESGAEILSYSHLESCHIKQGATIGPFARIRGNSTIDGGCVVGNFVEIKESSLGKMSKVKHLSYLGNSTIGKNTNVGAGTVICNYDGRDKQHSDIGDHCFVGANSTIVSPVSVGESAVIAAGSVITEDLPPQSLGIARSRQTTKLGYKTKDIQWRPRGCPQLKVGKCQWEGRLCQFCHSAVVGSAFCGVGRSPGCWASLLLCLMVGNGRVDGGFMGRRVTNAVLSTIACNTLVWYDFILFGSLAGTIGELFFPQEDRYLSLLSSFCVVAVGLHAPFRASVLGHIGDRYGRRVALVLSIAGISIPVGFMVVIPTYESVGVLAPVLLVVCRLVQGIALGGEAGNATFLIEHSKRNSTGLFGSFEVLSAVLGSVLALTVKIVVRHFTGITSVCGGGVYPLS</sequence>
<keyword evidence="7" id="KW-0808">Transferase</keyword>
<dbReference type="InterPro" id="IPR025877">
    <property type="entry name" value="MobA-like_NTP_Trfase"/>
</dbReference>
<evidence type="ECO:0000256" key="18">
    <source>
        <dbReference type="ARBA" id="ARBA00023315"/>
    </source>
</evidence>
<dbReference type="InterPro" id="IPR005828">
    <property type="entry name" value="MFS_sugar_transport-like"/>
</dbReference>
<dbReference type="InterPro" id="IPR038009">
    <property type="entry name" value="GlmU_C_LbH"/>
</dbReference>
<keyword evidence="9" id="KW-0548">Nucleotidyltransferase</keyword>
<feature type="transmembrane region" description="Helical" evidence="22">
    <location>
        <begin position="579"/>
        <end position="601"/>
    </location>
</feature>
<evidence type="ECO:0000256" key="12">
    <source>
        <dbReference type="ARBA" id="ARBA00022842"/>
    </source>
</evidence>
<dbReference type="Gene3D" id="1.20.1250.20">
    <property type="entry name" value="MFS general substrate transporter like domains"/>
    <property type="match status" value="1"/>
</dbReference>
<dbReference type="GO" id="GO:0071555">
    <property type="term" value="P:cell wall organization"/>
    <property type="evidence" value="ECO:0007669"/>
    <property type="project" value="UniProtKB-KW"/>
</dbReference>
<dbReference type="PANTHER" id="PTHR43584:SF3">
    <property type="entry name" value="BIFUNCTIONAL PROTEIN GLMU"/>
    <property type="match status" value="1"/>
</dbReference>
<evidence type="ECO:0000313" key="24">
    <source>
        <dbReference type="EMBL" id="KAF2282212.1"/>
    </source>
</evidence>
<evidence type="ECO:0000256" key="16">
    <source>
        <dbReference type="ARBA" id="ARBA00023136"/>
    </source>
</evidence>
<dbReference type="GO" id="GO:0000902">
    <property type="term" value="P:cell morphogenesis"/>
    <property type="evidence" value="ECO:0007669"/>
    <property type="project" value="InterPro"/>
</dbReference>
<gene>
    <name evidence="24" type="ORF">GH714_043036</name>
</gene>
<dbReference type="Gene3D" id="3.90.550.10">
    <property type="entry name" value="Spore Coat Polysaccharide Biosynthesis Protein SpsA, Chain A"/>
    <property type="match status" value="1"/>
</dbReference>
<feature type="transmembrane region" description="Helical" evidence="22">
    <location>
        <begin position="550"/>
        <end position="567"/>
    </location>
</feature>
<evidence type="ECO:0000256" key="7">
    <source>
        <dbReference type="ARBA" id="ARBA00022679"/>
    </source>
</evidence>
<dbReference type="HAMAP" id="MF_01631">
    <property type="entry name" value="GlmU"/>
    <property type="match status" value="1"/>
</dbReference>
<evidence type="ECO:0000256" key="4">
    <source>
        <dbReference type="ARBA" id="ARBA00007707"/>
    </source>
</evidence>
<evidence type="ECO:0000256" key="5">
    <source>
        <dbReference type="ARBA" id="ARBA00007947"/>
    </source>
</evidence>
<dbReference type="SUPFAM" id="SSF53448">
    <property type="entry name" value="Nucleotide-diphospho-sugar transferases"/>
    <property type="match status" value="1"/>
</dbReference>
<keyword evidence="16 22" id="KW-0472">Membrane</keyword>
<evidence type="ECO:0000256" key="2">
    <source>
        <dbReference type="ARBA" id="ARBA00004141"/>
    </source>
</evidence>
<dbReference type="AlphaFoldDB" id="A0A6A6K082"/>
<dbReference type="InterPro" id="IPR001451">
    <property type="entry name" value="Hexapep"/>
</dbReference>
<dbReference type="InterPro" id="IPR050065">
    <property type="entry name" value="GlmU-like"/>
</dbReference>
<evidence type="ECO:0000256" key="14">
    <source>
        <dbReference type="ARBA" id="ARBA00022984"/>
    </source>
</evidence>
<dbReference type="Gene3D" id="2.160.10.10">
    <property type="entry name" value="Hexapeptide repeat proteins"/>
    <property type="match status" value="1"/>
</dbReference>
<evidence type="ECO:0000256" key="1">
    <source>
        <dbReference type="ARBA" id="ARBA00001946"/>
    </source>
</evidence>
<dbReference type="PROSITE" id="PS50850">
    <property type="entry name" value="MFS"/>
    <property type="match status" value="1"/>
</dbReference>
<evidence type="ECO:0000256" key="19">
    <source>
        <dbReference type="ARBA" id="ARBA00023316"/>
    </source>
</evidence>
<dbReference type="GO" id="GO:0003977">
    <property type="term" value="F:UDP-N-acetylglucosamine diphosphorylase activity"/>
    <property type="evidence" value="ECO:0007669"/>
    <property type="project" value="UniProtKB-EC"/>
</dbReference>
<keyword evidence="14" id="KW-0573">Peptidoglycan synthesis</keyword>
<dbReference type="GO" id="GO:0006048">
    <property type="term" value="P:UDP-N-acetylglucosamine biosynthetic process"/>
    <property type="evidence" value="ECO:0007669"/>
    <property type="project" value="InterPro"/>
</dbReference>
<feature type="transmembrane region" description="Helical" evidence="22">
    <location>
        <begin position="648"/>
        <end position="667"/>
    </location>
</feature>
<evidence type="ECO:0000256" key="22">
    <source>
        <dbReference type="SAM" id="Phobius"/>
    </source>
</evidence>